<evidence type="ECO:0000313" key="1">
    <source>
        <dbReference type="EMBL" id="GAG66063.1"/>
    </source>
</evidence>
<reference evidence="1" key="1">
    <citation type="journal article" date="2014" name="Front. Microbiol.">
        <title>High frequency of phylogenetically diverse reductive dehalogenase-homologous genes in deep subseafloor sedimentary metagenomes.</title>
        <authorList>
            <person name="Kawai M."/>
            <person name="Futagami T."/>
            <person name="Toyoda A."/>
            <person name="Takaki Y."/>
            <person name="Nishi S."/>
            <person name="Hori S."/>
            <person name="Arai W."/>
            <person name="Tsubouchi T."/>
            <person name="Morono Y."/>
            <person name="Uchiyama I."/>
            <person name="Ito T."/>
            <person name="Fujiyama A."/>
            <person name="Inagaki F."/>
            <person name="Takami H."/>
        </authorList>
    </citation>
    <scope>NUCLEOTIDE SEQUENCE</scope>
    <source>
        <strain evidence="1">Expedition CK06-06</strain>
    </source>
</reference>
<name>X1A020_9ZZZZ</name>
<sequence length="136" mass="15777">MKTYNRIQNHGTLINGNLDEIANFSYNFNKIPPIIGIVIADQFGNTIMVLEYENKPEEIYDPIKSYLSENNKNLLEIDLISMYFSSFKTFAGQTNIQNLSNLEIHGSNIKIQLYFLFDKYIIIIFLNSKVDLNLKN</sequence>
<dbReference type="EMBL" id="BART01002678">
    <property type="protein sequence ID" value="GAG66063.1"/>
    <property type="molecule type" value="Genomic_DNA"/>
</dbReference>
<comment type="caution">
    <text evidence="1">The sequence shown here is derived from an EMBL/GenBank/DDBJ whole genome shotgun (WGS) entry which is preliminary data.</text>
</comment>
<organism evidence="1">
    <name type="scientific">marine sediment metagenome</name>
    <dbReference type="NCBI Taxonomy" id="412755"/>
    <lineage>
        <taxon>unclassified sequences</taxon>
        <taxon>metagenomes</taxon>
        <taxon>ecological metagenomes</taxon>
    </lineage>
</organism>
<proteinExistence type="predicted"/>
<accession>X1A020</accession>
<dbReference type="AlphaFoldDB" id="X1A020"/>
<gene>
    <name evidence="1" type="ORF">S01H4_07982</name>
</gene>
<protein>
    <submittedName>
        <fullName evidence="1">Uncharacterized protein</fullName>
    </submittedName>
</protein>